<dbReference type="PaxDb" id="2903-EOD17277"/>
<reference evidence="1" key="2">
    <citation type="submission" date="2024-10" db="UniProtKB">
        <authorList>
            <consortium name="EnsemblProtists"/>
        </authorList>
    </citation>
    <scope>IDENTIFICATION</scope>
</reference>
<dbReference type="Proteomes" id="UP000013827">
    <property type="component" value="Unassembled WGS sequence"/>
</dbReference>
<dbReference type="EnsemblProtists" id="EOD17277">
    <property type="protein sequence ID" value="EOD17277"/>
    <property type="gene ID" value="EMIHUDRAFT_244189"/>
</dbReference>
<sequence>MPSASSQRDCSSAGPGPNVAVCITGSVRSFGQRRIHGGILRHLVQAFVGGGKPAAVFMRLMLAEAAGGFYFQPLTRAEPNATEAKALKQKLAPALSSLNPTRLEFWSDVADCFDDVARHEEETGQRFDWIIRQRPDDFWLQDIQPWCAFSNSTNLPRLVVQRYLACRGEIQREWGQNSEEAMRNTLTAMGVPHKGLLLPRINARYRFGPLVPKWCSTRVEAGIAADVDSCKQWIRSPERDRAIAKI</sequence>
<evidence type="ECO:0000313" key="1">
    <source>
        <dbReference type="EnsemblProtists" id="EOD17277"/>
    </source>
</evidence>
<keyword evidence="2" id="KW-1185">Reference proteome</keyword>
<organism evidence="1 2">
    <name type="scientific">Emiliania huxleyi (strain CCMP1516)</name>
    <dbReference type="NCBI Taxonomy" id="280463"/>
    <lineage>
        <taxon>Eukaryota</taxon>
        <taxon>Haptista</taxon>
        <taxon>Haptophyta</taxon>
        <taxon>Prymnesiophyceae</taxon>
        <taxon>Isochrysidales</taxon>
        <taxon>Noelaerhabdaceae</taxon>
        <taxon>Emiliania</taxon>
    </lineage>
</organism>
<dbReference type="AlphaFoldDB" id="A0A0D3J192"/>
<reference evidence="2" key="1">
    <citation type="journal article" date="2013" name="Nature">
        <title>Pan genome of the phytoplankton Emiliania underpins its global distribution.</title>
        <authorList>
            <person name="Read B.A."/>
            <person name="Kegel J."/>
            <person name="Klute M.J."/>
            <person name="Kuo A."/>
            <person name="Lefebvre S.C."/>
            <person name="Maumus F."/>
            <person name="Mayer C."/>
            <person name="Miller J."/>
            <person name="Monier A."/>
            <person name="Salamov A."/>
            <person name="Young J."/>
            <person name="Aguilar M."/>
            <person name="Claverie J.M."/>
            <person name="Frickenhaus S."/>
            <person name="Gonzalez K."/>
            <person name="Herman E.K."/>
            <person name="Lin Y.C."/>
            <person name="Napier J."/>
            <person name="Ogata H."/>
            <person name="Sarno A.F."/>
            <person name="Shmutz J."/>
            <person name="Schroeder D."/>
            <person name="de Vargas C."/>
            <person name="Verret F."/>
            <person name="von Dassow P."/>
            <person name="Valentin K."/>
            <person name="Van de Peer Y."/>
            <person name="Wheeler G."/>
            <person name="Dacks J.B."/>
            <person name="Delwiche C.F."/>
            <person name="Dyhrman S.T."/>
            <person name="Glockner G."/>
            <person name="John U."/>
            <person name="Richards T."/>
            <person name="Worden A.Z."/>
            <person name="Zhang X."/>
            <person name="Grigoriev I.V."/>
            <person name="Allen A.E."/>
            <person name="Bidle K."/>
            <person name="Borodovsky M."/>
            <person name="Bowler C."/>
            <person name="Brownlee C."/>
            <person name="Cock J.M."/>
            <person name="Elias M."/>
            <person name="Gladyshev V.N."/>
            <person name="Groth M."/>
            <person name="Guda C."/>
            <person name="Hadaegh A."/>
            <person name="Iglesias-Rodriguez M.D."/>
            <person name="Jenkins J."/>
            <person name="Jones B.M."/>
            <person name="Lawson T."/>
            <person name="Leese F."/>
            <person name="Lindquist E."/>
            <person name="Lobanov A."/>
            <person name="Lomsadze A."/>
            <person name="Malik S.B."/>
            <person name="Marsh M.E."/>
            <person name="Mackinder L."/>
            <person name="Mock T."/>
            <person name="Mueller-Roeber B."/>
            <person name="Pagarete A."/>
            <person name="Parker M."/>
            <person name="Probert I."/>
            <person name="Quesneville H."/>
            <person name="Raines C."/>
            <person name="Rensing S.A."/>
            <person name="Riano-Pachon D.M."/>
            <person name="Richier S."/>
            <person name="Rokitta S."/>
            <person name="Shiraiwa Y."/>
            <person name="Soanes D.M."/>
            <person name="van der Giezen M."/>
            <person name="Wahlund T.M."/>
            <person name="Williams B."/>
            <person name="Wilson W."/>
            <person name="Wolfe G."/>
            <person name="Wurch L.L."/>
        </authorList>
    </citation>
    <scope>NUCLEOTIDE SEQUENCE</scope>
</reference>
<dbReference type="GeneID" id="17263426"/>
<name>A0A0D3J192_EMIH1</name>
<accession>A0A0D3J192</accession>
<proteinExistence type="predicted"/>
<dbReference type="HOGENOM" id="CLU_1130811_0_0_1"/>
<evidence type="ECO:0000313" key="2">
    <source>
        <dbReference type="Proteomes" id="UP000013827"/>
    </source>
</evidence>
<dbReference type="RefSeq" id="XP_005769706.1">
    <property type="nucleotide sequence ID" value="XM_005769649.1"/>
</dbReference>
<dbReference type="KEGG" id="ehx:EMIHUDRAFT_244189"/>
<dbReference type="eggNOG" id="ENOG502T2AS">
    <property type="taxonomic scope" value="Eukaryota"/>
</dbReference>
<protein>
    <submittedName>
        <fullName evidence="1">Uncharacterized protein</fullName>
    </submittedName>
</protein>